<accession>A0A0B7BCC7</accession>
<organism evidence="1">
    <name type="scientific">Arion vulgaris</name>
    <dbReference type="NCBI Taxonomy" id="1028688"/>
    <lineage>
        <taxon>Eukaryota</taxon>
        <taxon>Metazoa</taxon>
        <taxon>Spiralia</taxon>
        <taxon>Lophotrochozoa</taxon>
        <taxon>Mollusca</taxon>
        <taxon>Gastropoda</taxon>
        <taxon>Heterobranchia</taxon>
        <taxon>Euthyneura</taxon>
        <taxon>Panpulmonata</taxon>
        <taxon>Eupulmonata</taxon>
        <taxon>Stylommatophora</taxon>
        <taxon>Helicina</taxon>
        <taxon>Arionoidea</taxon>
        <taxon>Arionidae</taxon>
        <taxon>Arion</taxon>
    </lineage>
</organism>
<proteinExistence type="predicted"/>
<feature type="non-terminal residue" evidence="1">
    <location>
        <position position="52"/>
    </location>
</feature>
<evidence type="ECO:0000313" key="1">
    <source>
        <dbReference type="EMBL" id="CEK90959.1"/>
    </source>
</evidence>
<dbReference type="EMBL" id="HACG01044094">
    <property type="protein sequence ID" value="CEK90959.1"/>
    <property type="molecule type" value="Transcribed_RNA"/>
</dbReference>
<sequence>MGSRFDTTFRMQVKHLDHFTQETTLPESSQMITRSPIIVVEMQMIDFRTTCV</sequence>
<dbReference type="AlphaFoldDB" id="A0A0B7BCC7"/>
<reference evidence="1" key="1">
    <citation type="submission" date="2014-12" db="EMBL/GenBank/DDBJ databases">
        <title>Insight into the proteome of Arion vulgaris.</title>
        <authorList>
            <person name="Aradska J."/>
            <person name="Bulat T."/>
            <person name="Smidak R."/>
            <person name="Sarate P."/>
            <person name="Gangsoo J."/>
            <person name="Sialana F."/>
            <person name="Bilban M."/>
            <person name="Lubec G."/>
        </authorList>
    </citation>
    <scope>NUCLEOTIDE SEQUENCE</scope>
    <source>
        <tissue evidence="1">Skin</tissue>
    </source>
</reference>
<gene>
    <name evidence="1" type="primary">ORF180166</name>
</gene>
<protein>
    <submittedName>
        <fullName evidence="1">Uncharacterized protein</fullName>
    </submittedName>
</protein>
<name>A0A0B7BCC7_9EUPU</name>